<accession>X0UFD0</accession>
<dbReference type="Gene3D" id="3.40.50.11970">
    <property type="match status" value="1"/>
</dbReference>
<protein>
    <recommendedName>
        <fullName evidence="2">Peptidase C-terminal archaeal/bacterial domain-containing protein</fullName>
    </recommendedName>
</protein>
<dbReference type="Pfam" id="PF03415">
    <property type="entry name" value="Peptidase_C11"/>
    <property type="match status" value="1"/>
</dbReference>
<feature type="non-terminal residue" evidence="1">
    <location>
        <position position="1"/>
    </location>
</feature>
<comment type="caution">
    <text evidence="1">The sequence shown here is derived from an EMBL/GenBank/DDBJ whole genome shotgun (WGS) entry which is preliminary data.</text>
</comment>
<organism evidence="1">
    <name type="scientific">marine sediment metagenome</name>
    <dbReference type="NCBI Taxonomy" id="412755"/>
    <lineage>
        <taxon>unclassified sequences</taxon>
        <taxon>metagenomes</taxon>
        <taxon>ecological metagenomes</taxon>
    </lineage>
</organism>
<evidence type="ECO:0000313" key="1">
    <source>
        <dbReference type="EMBL" id="GAF99102.1"/>
    </source>
</evidence>
<proteinExistence type="predicted"/>
<sequence>DLEDNEIRKFLGMASVGSNPDVKIVVQLDRHPWPFAEGAWLEHGDAPDLLPAQHTRGTGPLNLIKGTLSDPNDADLYFINITDYVNFSATTVGHTTIDTRLYLFFDTDPNNPVYGNGITFNDDDPGGGGTQSTITGQFLTANGRYVLGISAYARNAQNPVGDNIWNATPYDVERPPDGPGAPGPLDQWCGTGSEDGSYGIGLAGARYSAGGYTAAFGNWSDTRRGIINFGDVPSDGTDGNPAWGESRGELNMGDPNSLIEFVEWGMQDYPASDYAVVLSNHGSG</sequence>
<evidence type="ECO:0008006" key="2">
    <source>
        <dbReference type="Google" id="ProtNLM"/>
    </source>
</evidence>
<gene>
    <name evidence="1" type="ORF">S01H1_20250</name>
</gene>
<reference evidence="1" key="1">
    <citation type="journal article" date="2014" name="Front. Microbiol.">
        <title>High frequency of phylogenetically diverse reductive dehalogenase-homologous genes in deep subseafloor sedimentary metagenomes.</title>
        <authorList>
            <person name="Kawai M."/>
            <person name="Futagami T."/>
            <person name="Toyoda A."/>
            <person name="Takaki Y."/>
            <person name="Nishi S."/>
            <person name="Hori S."/>
            <person name="Arai W."/>
            <person name="Tsubouchi T."/>
            <person name="Morono Y."/>
            <person name="Uchiyama I."/>
            <person name="Ito T."/>
            <person name="Fujiyama A."/>
            <person name="Inagaki F."/>
            <person name="Takami H."/>
        </authorList>
    </citation>
    <scope>NUCLEOTIDE SEQUENCE</scope>
    <source>
        <strain evidence="1">Expedition CK06-06</strain>
    </source>
</reference>
<dbReference type="AlphaFoldDB" id="X0UFD0"/>
<name>X0UFD0_9ZZZZ</name>
<feature type="non-terminal residue" evidence="1">
    <location>
        <position position="284"/>
    </location>
</feature>
<dbReference type="EMBL" id="BARS01011049">
    <property type="protein sequence ID" value="GAF99102.1"/>
    <property type="molecule type" value="Genomic_DNA"/>
</dbReference>
<dbReference type="InterPro" id="IPR005077">
    <property type="entry name" value="Peptidase_C11"/>
</dbReference>
<dbReference type="Gene3D" id="2.60.120.380">
    <property type="match status" value="1"/>
</dbReference>